<dbReference type="GO" id="GO:0005506">
    <property type="term" value="F:iron ion binding"/>
    <property type="evidence" value="ECO:0007669"/>
    <property type="project" value="InterPro"/>
</dbReference>
<evidence type="ECO:0000313" key="6">
    <source>
        <dbReference type="EMBL" id="KAK0702801.1"/>
    </source>
</evidence>
<evidence type="ECO:0000256" key="2">
    <source>
        <dbReference type="ARBA" id="ARBA00022723"/>
    </source>
</evidence>
<dbReference type="PANTHER" id="PTHR24305:SF168">
    <property type="entry name" value="P450, PUTATIVE (EUROFUNG)-RELATED"/>
    <property type="match status" value="1"/>
</dbReference>
<reference evidence="6" key="1">
    <citation type="submission" date="2023-06" db="EMBL/GenBank/DDBJ databases">
        <title>Genome-scale phylogeny and comparative genomics of the fungal order Sordariales.</title>
        <authorList>
            <consortium name="Lawrence Berkeley National Laboratory"/>
            <person name="Hensen N."/>
            <person name="Bonometti L."/>
            <person name="Westerberg I."/>
            <person name="Brannstrom I.O."/>
            <person name="Guillou S."/>
            <person name="Cros-Aarteil S."/>
            <person name="Calhoun S."/>
            <person name="Haridas S."/>
            <person name="Kuo A."/>
            <person name="Mondo S."/>
            <person name="Pangilinan J."/>
            <person name="Riley R."/>
            <person name="Labutti K."/>
            <person name="Andreopoulos B."/>
            <person name="Lipzen A."/>
            <person name="Chen C."/>
            <person name="Yanf M."/>
            <person name="Daum C."/>
            <person name="Ng V."/>
            <person name="Clum A."/>
            <person name="Steindorff A."/>
            <person name="Ohm R."/>
            <person name="Martin F."/>
            <person name="Silar P."/>
            <person name="Natvig D."/>
            <person name="Lalanne C."/>
            <person name="Gautier V."/>
            <person name="Ament-Velasquez S.L."/>
            <person name="Kruys A."/>
            <person name="Hutchinson M.I."/>
            <person name="Powell A.J."/>
            <person name="Barry K."/>
            <person name="Miller A.N."/>
            <person name="Grigoriev I.V."/>
            <person name="Debuchy R."/>
            <person name="Gladieux P."/>
            <person name="Thoren M.H."/>
            <person name="Johannesson H."/>
        </authorList>
    </citation>
    <scope>NUCLEOTIDE SEQUENCE</scope>
    <source>
        <strain evidence="6">SMH4607-1</strain>
    </source>
</reference>
<accession>A0AA40DIP6</accession>
<keyword evidence="2 4" id="KW-0479">Metal-binding</keyword>
<name>A0AA40DIP6_9PEZI</name>
<keyword evidence="3 4" id="KW-0408">Iron</keyword>
<dbReference type="InterPro" id="IPR001128">
    <property type="entry name" value="Cyt_P450"/>
</dbReference>
<keyword evidence="7" id="KW-1185">Reference proteome</keyword>
<dbReference type="AlphaFoldDB" id="A0AA40DIP6"/>
<keyword evidence="1 4" id="KW-0349">Heme</keyword>
<dbReference type="GO" id="GO:0016705">
    <property type="term" value="F:oxidoreductase activity, acting on paired donors, with incorporation or reduction of molecular oxygen"/>
    <property type="evidence" value="ECO:0007669"/>
    <property type="project" value="InterPro"/>
</dbReference>
<comment type="caution">
    <text evidence="6">The sequence shown here is derived from an EMBL/GenBank/DDBJ whole genome shotgun (WGS) entry which is preliminary data.</text>
</comment>
<feature type="binding site" description="axial binding residue" evidence="4">
    <location>
        <position position="481"/>
    </location>
    <ligand>
        <name>heme</name>
        <dbReference type="ChEBI" id="CHEBI:30413"/>
    </ligand>
    <ligandPart>
        <name>Fe</name>
        <dbReference type="ChEBI" id="CHEBI:18248"/>
    </ligandPart>
</feature>
<comment type="cofactor">
    <cofactor evidence="4">
        <name>heme</name>
        <dbReference type="ChEBI" id="CHEBI:30413"/>
    </cofactor>
</comment>
<dbReference type="GO" id="GO:0004497">
    <property type="term" value="F:monooxygenase activity"/>
    <property type="evidence" value="ECO:0007669"/>
    <property type="project" value="InterPro"/>
</dbReference>
<dbReference type="PRINTS" id="PR00463">
    <property type="entry name" value="EP450I"/>
</dbReference>
<evidence type="ECO:0000256" key="4">
    <source>
        <dbReference type="PIRSR" id="PIRSR602401-1"/>
    </source>
</evidence>
<dbReference type="GO" id="GO:0020037">
    <property type="term" value="F:heme binding"/>
    <property type="evidence" value="ECO:0007669"/>
    <property type="project" value="InterPro"/>
</dbReference>
<gene>
    <name evidence="6" type="ORF">B0H67DRAFT_595136</name>
</gene>
<feature type="transmembrane region" description="Helical" evidence="5">
    <location>
        <begin position="43"/>
        <end position="65"/>
    </location>
</feature>
<evidence type="ECO:0000256" key="5">
    <source>
        <dbReference type="SAM" id="Phobius"/>
    </source>
</evidence>
<evidence type="ECO:0000313" key="7">
    <source>
        <dbReference type="Proteomes" id="UP001172102"/>
    </source>
</evidence>
<protein>
    <submittedName>
        <fullName evidence="6">Cytochrome P450</fullName>
    </submittedName>
</protein>
<dbReference type="PANTHER" id="PTHR24305">
    <property type="entry name" value="CYTOCHROME P450"/>
    <property type="match status" value="1"/>
</dbReference>
<dbReference type="Proteomes" id="UP001172102">
    <property type="component" value="Unassembled WGS sequence"/>
</dbReference>
<evidence type="ECO:0000256" key="1">
    <source>
        <dbReference type="ARBA" id="ARBA00022617"/>
    </source>
</evidence>
<dbReference type="InterPro" id="IPR002401">
    <property type="entry name" value="Cyt_P450_E_grp-I"/>
</dbReference>
<dbReference type="InterPro" id="IPR036396">
    <property type="entry name" value="Cyt_P450_sf"/>
</dbReference>
<dbReference type="Pfam" id="PF00067">
    <property type="entry name" value="p450"/>
    <property type="match status" value="1"/>
</dbReference>
<evidence type="ECO:0000256" key="3">
    <source>
        <dbReference type="ARBA" id="ARBA00023004"/>
    </source>
</evidence>
<organism evidence="6 7">
    <name type="scientific">Lasiosphaeris hirsuta</name>
    <dbReference type="NCBI Taxonomy" id="260670"/>
    <lineage>
        <taxon>Eukaryota</taxon>
        <taxon>Fungi</taxon>
        <taxon>Dikarya</taxon>
        <taxon>Ascomycota</taxon>
        <taxon>Pezizomycotina</taxon>
        <taxon>Sordariomycetes</taxon>
        <taxon>Sordariomycetidae</taxon>
        <taxon>Sordariales</taxon>
        <taxon>Lasiosphaeriaceae</taxon>
        <taxon>Lasiosphaeris</taxon>
    </lineage>
</organism>
<dbReference type="PRINTS" id="PR00385">
    <property type="entry name" value="P450"/>
</dbReference>
<dbReference type="EMBL" id="JAUKUA010000008">
    <property type="protein sequence ID" value="KAK0702801.1"/>
    <property type="molecule type" value="Genomic_DNA"/>
</dbReference>
<keyword evidence="5" id="KW-0472">Membrane</keyword>
<dbReference type="CDD" id="cd11060">
    <property type="entry name" value="CYP57A1-like"/>
    <property type="match status" value="1"/>
</dbReference>
<proteinExistence type="predicted"/>
<dbReference type="InterPro" id="IPR050121">
    <property type="entry name" value="Cytochrome_P450_monoxygenase"/>
</dbReference>
<sequence length="533" mass="59330">MYAQDPVQMPSQARPPYVRVAFSLSATPVMPIQISVRFPEASAAVRVGCVAVLVLLSVGWVIGAVRSWNRLRHIPGPTLARWSSAWMVRKLSSGRFHEHVCEAMEEYGPLVRIGPNELLCSDPEVLRRMSAARSLYTKGQFYETGRIIPGYDNIVTQRDEFKHKALRAQMSDAYRESSDSGFEGGMDRQILQLIALIDHKYISEPGLLRPMDLAAKAQFFTLDVISDVSFGAPFGFLTEDTDLFQYNEINASAIPIMNMLQAMPWLSNVVYRWPLRLALPSDGDKVGFGRLMGVAKSYVDERLALGSKPKRDMLQAFIDSGMAYNDLIQHMFVQIVAGSITTASAIRHTLLALISAPAVYSTLQSEIDLATPDSSPIITAAQAQTLPYLQAVIHEGLRMWPPTTGLGCKQVPRGGDVICGFPVPEGTQVGHNFSGMMRARGIWGEDAGVFRPERWLEMGKVEREELKGVVELDFGSGRYQCLGKRIALAELDKVIFELLRRYNFALVDPQNPIKSQSGVFWLGSDLWVRVTKR</sequence>
<dbReference type="Gene3D" id="1.10.630.10">
    <property type="entry name" value="Cytochrome P450"/>
    <property type="match status" value="1"/>
</dbReference>
<keyword evidence="5" id="KW-0812">Transmembrane</keyword>
<dbReference type="SUPFAM" id="SSF48264">
    <property type="entry name" value="Cytochrome P450"/>
    <property type="match status" value="1"/>
</dbReference>
<keyword evidence="5" id="KW-1133">Transmembrane helix</keyword>